<protein>
    <submittedName>
        <fullName evidence="1">Uncharacterized protein</fullName>
    </submittedName>
</protein>
<evidence type="ECO:0000313" key="2">
    <source>
        <dbReference type="Proteomes" id="UP000054632"/>
    </source>
</evidence>
<dbReference type="AlphaFoldDB" id="A0A0V1ECC7"/>
<comment type="caution">
    <text evidence="1">The sequence shown here is derived from an EMBL/GenBank/DDBJ whole genome shotgun (WGS) entry which is preliminary data.</text>
</comment>
<dbReference type="Proteomes" id="UP000054632">
    <property type="component" value="Unassembled WGS sequence"/>
</dbReference>
<organism evidence="1 2">
    <name type="scientific">Trichinella pseudospiralis</name>
    <name type="common">Parasitic roundworm</name>
    <dbReference type="NCBI Taxonomy" id="6337"/>
    <lineage>
        <taxon>Eukaryota</taxon>
        <taxon>Metazoa</taxon>
        <taxon>Ecdysozoa</taxon>
        <taxon>Nematoda</taxon>
        <taxon>Enoplea</taxon>
        <taxon>Dorylaimia</taxon>
        <taxon>Trichinellida</taxon>
        <taxon>Trichinellidae</taxon>
        <taxon>Trichinella</taxon>
    </lineage>
</organism>
<name>A0A0V1ECC7_TRIPS</name>
<dbReference type="EMBL" id="JYDR01000057">
    <property type="protein sequence ID" value="KRY71463.1"/>
    <property type="molecule type" value="Genomic_DNA"/>
</dbReference>
<sequence length="170" mass="19252">MTFFLFTSYERTRKTLIFKMAAMQSADCSWSHFERVSLMQIFIRSISLLQKSTTVSWNLVPADAVVSLISMTIYGKVSRLLCLHLLYQASTKSFLNGRRFYTAALVIVEVGTKSSLAVSQLSAASYAFAQTKYTTTIGMQLKAMSLLEVTLYQLKLWRWQQCSPTTTVLP</sequence>
<gene>
    <name evidence="1" type="ORF">T4A_9296</name>
</gene>
<reference evidence="1 2" key="1">
    <citation type="submission" date="2015-01" db="EMBL/GenBank/DDBJ databases">
        <title>Evolution of Trichinella species and genotypes.</title>
        <authorList>
            <person name="Korhonen P.K."/>
            <person name="Edoardo P."/>
            <person name="Giuseppe L.R."/>
            <person name="Gasser R.B."/>
        </authorList>
    </citation>
    <scope>NUCLEOTIDE SEQUENCE [LARGE SCALE GENOMIC DNA]</scope>
    <source>
        <strain evidence="1">ISS13</strain>
    </source>
</reference>
<evidence type="ECO:0000313" key="1">
    <source>
        <dbReference type="EMBL" id="KRY71463.1"/>
    </source>
</evidence>
<accession>A0A0V1ECC7</accession>
<proteinExistence type="predicted"/>